<organism evidence="2 3">
    <name type="scientific">Acer yangbiense</name>
    <dbReference type="NCBI Taxonomy" id="1000413"/>
    <lineage>
        <taxon>Eukaryota</taxon>
        <taxon>Viridiplantae</taxon>
        <taxon>Streptophyta</taxon>
        <taxon>Embryophyta</taxon>
        <taxon>Tracheophyta</taxon>
        <taxon>Spermatophyta</taxon>
        <taxon>Magnoliopsida</taxon>
        <taxon>eudicotyledons</taxon>
        <taxon>Gunneridae</taxon>
        <taxon>Pentapetalae</taxon>
        <taxon>rosids</taxon>
        <taxon>malvids</taxon>
        <taxon>Sapindales</taxon>
        <taxon>Sapindaceae</taxon>
        <taxon>Hippocastanoideae</taxon>
        <taxon>Acereae</taxon>
        <taxon>Acer</taxon>
    </lineage>
</organism>
<evidence type="ECO:0000313" key="3">
    <source>
        <dbReference type="Proteomes" id="UP000323000"/>
    </source>
</evidence>
<dbReference type="AlphaFoldDB" id="A0A5C7IXS0"/>
<evidence type="ECO:0000256" key="1">
    <source>
        <dbReference type="SAM" id="MobiDB-lite"/>
    </source>
</evidence>
<feature type="compositionally biased region" description="Basic and acidic residues" evidence="1">
    <location>
        <begin position="13"/>
        <end position="47"/>
    </location>
</feature>
<dbReference type="OrthoDB" id="4951847at2759"/>
<sequence>MLKSESSVTKGRARTDSAWKHCKEMERGDGKSYNKGNEHGKGHVPPKDAKEAWQLVTMDVGRFFFENGIPINVVTSASFSSMFRSLGDYGRGYKVPSSYDLSTWVVERSRNNEHNC</sequence>
<protein>
    <submittedName>
        <fullName evidence="2">Uncharacterized protein</fullName>
    </submittedName>
</protein>
<evidence type="ECO:0000313" key="2">
    <source>
        <dbReference type="EMBL" id="TXG73392.1"/>
    </source>
</evidence>
<dbReference type="EMBL" id="VAHF01000001">
    <property type="protein sequence ID" value="TXG73392.1"/>
    <property type="molecule type" value="Genomic_DNA"/>
</dbReference>
<name>A0A5C7IXS0_9ROSI</name>
<keyword evidence="3" id="KW-1185">Reference proteome</keyword>
<reference evidence="3" key="1">
    <citation type="journal article" date="2019" name="Gigascience">
        <title>De novo genome assembly of the endangered Acer yangbiense, a plant species with extremely small populations endemic to Yunnan Province, China.</title>
        <authorList>
            <person name="Yang J."/>
            <person name="Wariss H.M."/>
            <person name="Tao L."/>
            <person name="Zhang R."/>
            <person name="Yun Q."/>
            <person name="Hollingsworth P."/>
            <person name="Dao Z."/>
            <person name="Luo G."/>
            <person name="Guo H."/>
            <person name="Ma Y."/>
            <person name="Sun W."/>
        </authorList>
    </citation>
    <scope>NUCLEOTIDE SEQUENCE [LARGE SCALE GENOMIC DNA]</scope>
    <source>
        <strain evidence="3">cv. Malutang</strain>
    </source>
</reference>
<comment type="caution">
    <text evidence="2">The sequence shown here is derived from an EMBL/GenBank/DDBJ whole genome shotgun (WGS) entry which is preliminary data.</text>
</comment>
<dbReference type="Proteomes" id="UP000323000">
    <property type="component" value="Chromosome 1"/>
</dbReference>
<proteinExistence type="predicted"/>
<gene>
    <name evidence="2" type="ORF">EZV62_001971</name>
</gene>
<feature type="region of interest" description="Disordered" evidence="1">
    <location>
        <begin position="1"/>
        <end position="47"/>
    </location>
</feature>
<accession>A0A5C7IXS0</accession>